<evidence type="ECO:0000256" key="9">
    <source>
        <dbReference type="ARBA" id="ARBA00023211"/>
    </source>
</evidence>
<evidence type="ECO:0000256" key="11">
    <source>
        <dbReference type="SAM" id="Phobius"/>
    </source>
</evidence>
<dbReference type="PANTHER" id="PTHR13315:SF0">
    <property type="entry name" value="METALLOPHOSPHOESTERASE 1"/>
    <property type="match status" value="1"/>
</dbReference>
<evidence type="ECO:0000256" key="5">
    <source>
        <dbReference type="ARBA" id="ARBA00022723"/>
    </source>
</evidence>
<dbReference type="Proteomes" id="UP000708208">
    <property type="component" value="Unassembled WGS sequence"/>
</dbReference>
<dbReference type="OrthoDB" id="9984693at2759"/>
<evidence type="ECO:0000256" key="2">
    <source>
        <dbReference type="ARBA" id="ARBA00004141"/>
    </source>
</evidence>
<keyword evidence="7 11" id="KW-1133">Transmembrane helix</keyword>
<dbReference type="InterPro" id="IPR004843">
    <property type="entry name" value="Calcineurin-like_PHP"/>
</dbReference>
<evidence type="ECO:0000313" key="13">
    <source>
        <dbReference type="EMBL" id="CAG7837116.1"/>
    </source>
</evidence>
<evidence type="ECO:0000256" key="8">
    <source>
        <dbReference type="ARBA" id="ARBA00023136"/>
    </source>
</evidence>
<dbReference type="EMBL" id="CAJVCH010571290">
    <property type="protein sequence ID" value="CAG7837116.1"/>
    <property type="molecule type" value="Genomic_DNA"/>
</dbReference>
<comment type="cofactor">
    <cofactor evidence="1">
        <name>Mn(2+)</name>
        <dbReference type="ChEBI" id="CHEBI:29035"/>
    </cofactor>
</comment>
<evidence type="ECO:0000256" key="3">
    <source>
        <dbReference type="ARBA" id="ARBA00008895"/>
    </source>
</evidence>
<comment type="caution">
    <text evidence="13">The sequence shown here is derived from an EMBL/GenBank/DDBJ whole genome shotgun (WGS) entry which is preliminary data.</text>
</comment>
<dbReference type="InterPro" id="IPR033308">
    <property type="entry name" value="PGAP5/Cdc1/Ted1"/>
</dbReference>
<keyword evidence="6" id="KW-0378">Hydrolase</keyword>
<dbReference type="GO" id="GO:0016020">
    <property type="term" value="C:membrane"/>
    <property type="evidence" value="ECO:0007669"/>
    <property type="project" value="UniProtKB-SubCell"/>
</dbReference>
<keyword evidence="9" id="KW-0464">Manganese</keyword>
<accession>A0A8J2LSW8</accession>
<evidence type="ECO:0000256" key="10">
    <source>
        <dbReference type="ARBA" id="ARBA00074873"/>
    </source>
</evidence>
<comment type="subcellular location">
    <subcellularLocation>
        <location evidence="2">Membrane</location>
        <topology evidence="2">Multi-pass membrane protein</topology>
    </subcellularLocation>
</comment>
<proteinExistence type="inferred from homology"/>
<dbReference type="GO" id="GO:0016787">
    <property type="term" value="F:hydrolase activity"/>
    <property type="evidence" value="ECO:0007669"/>
    <property type="project" value="UniProtKB-KW"/>
</dbReference>
<keyword evidence="14" id="KW-1185">Reference proteome</keyword>
<organism evidence="13 14">
    <name type="scientific">Allacma fusca</name>
    <dbReference type="NCBI Taxonomy" id="39272"/>
    <lineage>
        <taxon>Eukaryota</taxon>
        <taxon>Metazoa</taxon>
        <taxon>Ecdysozoa</taxon>
        <taxon>Arthropoda</taxon>
        <taxon>Hexapoda</taxon>
        <taxon>Collembola</taxon>
        <taxon>Symphypleona</taxon>
        <taxon>Sminthuridae</taxon>
        <taxon>Allacma</taxon>
    </lineage>
</organism>
<gene>
    <name evidence="13" type="ORF">AFUS01_LOCUS46277</name>
</gene>
<dbReference type="GO" id="GO:0006506">
    <property type="term" value="P:GPI anchor biosynthetic process"/>
    <property type="evidence" value="ECO:0007669"/>
    <property type="project" value="InterPro"/>
</dbReference>
<dbReference type="PANTHER" id="PTHR13315">
    <property type="entry name" value="METALLO PHOSPHOESTERASE RELATED"/>
    <property type="match status" value="1"/>
</dbReference>
<feature type="domain" description="Calcineurin-like phosphoesterase" evidence="12">
    <location>
        <begin position="48"/>
        <end position="287"/>
    </location>
</feature>
<evidence type="ECO:0000256" key="1">
    <source>
        <dbReference type="ARBA" id="ARBA00001936"/>
    </source>
</evidence>
<keyword evidence="8 11" id="KW-0472">Membrane</keyword>
<evidence type="ECO:0000259" key="12">
    <source>
        <dbReference type="Pfam" id="PF00149"/>
    </source>
</evidence>
<dbReference type="FunFam" id="3.60.21.10:FF:000081">
    <property type="entry name" value="Metallophosphoesterase 1 homolog"/>
    <property type="match status" value="1"/>
</dbReference>
<feature type="transmembrane region" description="Helical" evidence="11">
    <location>
        <begin position="344"/>
        <end position="367"/>
    </location>
</feature>
<sequence length="376" mass="43488">MLKRLLGLVGASLGLVFWCEYLVYISVIYQCSWPLPVGDYNDSEDGIRAMVLADTHLLGPYRGHWFDKLRREWQMHRAFQTAVGIFQPEVVFFLGDLFDEGMWVSDEAFQHYVDRFKHLFKVPDAIQVIVVPGNHDMGFHYALAPRLYNRFNQAFNSSSMQIINLKEVTFILVNSMAMHDDGCYLCHSAQVRLKNIADKLDCAQNPSQSKCSNKRISSNTEYSKPIILQHFPMFRESDMVCTDPDSAPQVEKEKPFRPKWDCLSKDSTDTLLSALKPRLILSGHTHHACLVHHQVEKNTEVIPEYSVPSFSWRNRNEPSFFLGIFTRRDYTLSKCFMPRESTVIFTYISGILALVIYSLATICIPTLRQRLRRKQE</sequence>
<dbReference type="GO" id="GO:0046872">
    <property type="term" value="F:metal ion binding"/>
    <property type="evidence" value="ECO:0007669"/>
    <property type="project" value="UniProtKB-KW"/>
</dbReference>
<evidence type="ECO:0000256" key="4">
    <source>
        <dbReference type="ARBA" id="ARBA00022692"/>
    </source>
</evidence>
<protein>
    <recommendedName>
        <fullName evidence="10">Metallophosphoesterase 1 homolog</fullName>
    </recommendedName>
</protein>
<dbReference type="Pfam" id="PF00149">
    <property type="entry name" value="Metallophos"/>
    <property type="match status" value="1"/>
</dbReference>
<reference evidence="13" key="1">
    <citation type="submission" date="2021-06" db="EMBL/GenBank/DDBJ databases">
        <authorList>
            <person name="Hodson N. C."/>
            <person name="Mongue J. A."/>
            <person name="Jaron S. K."/>
        </authorList>
    </citation>
    <scope>NUCLEOTIDE SEQUENCE</scope>
</reference>
<evidence type="ECO:0000313" key="14">
    <source>
        <dbReference type="Proteomes" id="UP000708208"/>
    </source>
</evidence>
<evidence type="ECO:0000256" key="7">
    <source>
        <dbReference type="ARBA" id="ARBA00022989"/>
    </source>
</evidence>
<name>A0A8J2LSW8_9HEXA</name>
<keyword evidence="4 11" id="KW-0812">Transmembrane</keyword>
<comment type="similarity">
    <text evidence="3">Belongs to the metallophosphoesterase superfamily. MPPE1 family.</text>
</comment>
<dbReference type="AlphaFoldDB" id="A0A8J2LSW8"/>
<keyword evidence="5" id="KW-0479">Metal-binding</keyword>
<evidence type="ECO:0000256" key="6">
    <source>
        <dbReference type="ARBA" id="ARBA00022801"/>
    </source>
</evidence>